<evidence type="ECO:0000256" key="3">
    <source>
        <dbReference type="ARBA" id="ARBA00022679"/>
    </source>
</evidence>
<evidence type="ECO:0000256" key="6">
    <source>
        <dbReference type="ARBA" id="ARBA00022977"/>
    </source>
</evidence>
<dbReference type="EC" id="2.5.1.3" evidence="10"/>
<dbReference type="Proteomes" id="UP000185812">
    <property type="component" value="Unassembled WGS sequence"/>
</dbReference>
<dbReference type="GO" id="GO:0009229">
    <property type="term" value="P:thiamine diphosphate biosynthetic process"/>
    <property type="evidence" value="ECO:0007669"/>
    <property type="project" value="UniProtKB-UniRule"/>
</dbReference>
<comment type="similarity">
    <text evidence="10">Belongs to the thiamine-phosphate synthase family.</text>
</comment>
<feature type="binding site" evidence="10">
    <location>
        <begin position="184"/>
        <end position="185"/>
    </location>
    <ligand>
        <name>2-[(2R,5Z)-2-carboxy-4-methylthiazol-5(2H)-ylidene]ethyl phosphate</name>
        <dbReference type="ChEBI" id="CHEBI:62899"/>
    </ligand>
</feature>
<comment type="caution">
    <text evidence="10">Lacks conserved residue(s) required for the propagation of feature annotation.</text>
</comment>
<name>A0A1M6TEB0_9BACT</name>
<dbReference type="GO" id="GO:0004789">
    <property type="term" value="F:thiamine-phosphate diphosphorylase activity"/>
    <property type="evidence" value="ECO:0007669"/>
    <property type="project" value="UniProtKB-UniRule"/>
</dbReference>
<dbReference type="InterPro" id="IPR022998">
    <property type="entry name" value="ThiamineP_synth_TenI"/>
</dbReference>
<proteinExistence type="inferred from homology"/>
<comment type="catalytic activity">
    <reaction evidence="8 10">
        <text>2-(2-carboxy-4-methylthiazol-5-yl)ethyl phosphate + 4-amino-2-methyl-5-(diphosphooxymethyl)pyrimidine + 2 H(+) = thiamine phosphate + CO2 + diphosphate</text>
        <dbReference type="Rhea" id="RHEA:47848"/>
        <dbReference type="ChEBI" id="CHEBI:15378"/>
        <dbReference type="ChEBI" id="CHEBI:16526"/>
        <dbReference type="ChEBI" id="CHEBI:33019"/>
        <dbReference type="ChEBI" id="CHEBI:37575"/>
        <dbReference type="ChEBI" id="CHEBI:57841"/>
        <dbReference type="ChEBI" id="CHEBI:62890"/>
        <dbReference type="EC" id="2.5.1.3"/>
    </reaction>
</comment>
<dbReference type="InterPro" id="IPR013785">
    <property type="entry name" value="Aldolase_TIM"/>
</dbReference>
<organism evidence="12 13">
    <name type="scientific">Rhodothermus profundi</name>
    <dbReference type="NCBI Taxonomy" id="633813"/>
    <lineage>
        <taxon>Bacteria</taxon>
        <taxon>Pseudomonadati</taxon>
        <taxon>Rhodothermota</taxon>
        <taxon>Rhodothermia</taxon>
        <taxon>Rhodothermales</taxon>
        <taxon>Rhodothermaceae</taxon>
        <taxon>Rhodothermus</taxon>
    </lineage>
</organism>
<dbReference type="RefSeq" id="WP_072715228.1">
    <property type="nucleotide sequence ID" value="NZ_FRAU01000004.1"/>
</dbReference>
<dbReference type="STRING" id="633813.SAMN04488087_1362"/>
<evidence type="ECO:0000256" key="9">
    <source>
        <dbReference type="ARBA" id="ARBA00047883"/>
    </source>
</evidence>
<feature type="binding site" evidence="10">
    <location>
        <position position="108"/>
    </location>
    <ligand>
        <name>4-amino-2-methyl-5-(diphosphooxymethyl)pyrimidine</name>
        <dbReference type="ChEBI" id="CHEBI:57841"/>
    </ligand>
</feature>
<evidence type="ECO:0000256" key="5">
    <source>
        <dbReference type="ARBA" id="ARBA00022842"/>
    </source>
</evidence>
<dbReference type="UniPathway" id="UPA00060">
    <property type="reaction ID" value="UER00141"/>
</dbReference>
<dbReference type="InterPro" id="IPR034291">
    <property type="entry name" value="TMP_synthase"/>
</dbReference>
<comment type="catalytic activity">
    <reaction evidence="9 10">
        <text>2-[(2R,5Z)-2-carboxy-4-methylthiazol-5(2H)-ylidene]ethyl phosphate + 4-amino-2-methyl-5-(diphosphooxymethyl)pyrimidine + 2 H(+) = thiamine phosphate + CO2 + diphosphate</text>
        <dbReference type="Rhea" id="RHEA:47844"/>
        <dbReference type="ChEBI" id="CHEBI:15378"/>
        <dbReference type="ChEBI" id="CHEBI:16526"/>
        <dbReference type="ChEBI" id="CHEBI:33019"/>
        <dbReference type="ChEBI" id="CHEBI:37575"/>
        <dbReference type="ChEBI" id="CHEBI:57841"/>
        <dbReference type="ChEBI" id="CHEBI:62899"/>
        <dbReference type="EC" id="2.5.1.3"/>
    </reaction>
</comment>
<dbReference type="GO" id="GO:0000287">
    <property type="term" value="F:magnesium ion binding"/>
    <property type="evidence" value="ECO:0007669"/>
    <property type="project" value="UniProtKB-UniRule"/>
</dbReference>
<evidence type="ECO:0000313" key="13">
    <source>
        <dbReference type="Proteomes" id="UP000185812"/>
    </source>
</evidence>
<evidence type="ECO:0000256" key="10">
    <source>
        <dbReference type="HAMAP-Rule" id="MF_00097"/>
    </source>
</evidence>
<comment type="function">
    <text evidence="10">Condenses 4-methyl-5-(beta-hydroxyethyl)thiazole monophosphate (THZ-P) and 2-methyl-4-amino-5-hydroxymethyl pyrimidine pyrophosphate (HMP-PP) to form thiamine monophosphate (TMP).</text>
</comment>
<evidence type="ECO:0000256" key="7">
    <source>
        <dbReference type="ARBA" id="ARBA00047334"/>
    </source>
</evidence>
<evidence type="ECO:0000256" key="4">
    <source>
        <dbReference type="ARBA" id="ARBA00022723"/>
    </source>
</evidence>
<keyword evidence="13" id="KW-1185">Reference proteome</keyword>
<evidence type="ECO:0000256" key="1">
    <source>
        <dbReference type="ARBA" id="ARBA00001946"/>
    </source>
</evidence>
<comment type="cofactor">
    <cofactor evidence="1">
        <name>Mg(2+)</name>
        <dbReference type="ChEBI" id="CHEBI:18420"/>
    </cofactor>
</comment>
<feature type="binding site" evidence="10">
    <location>
        <position position="164"/>
    </location>
    <ligand>
        <name>2-[(2R,5Z)-2-carboxy-4-methylthiazol-5(2H)-ylidene]ethyl phosphate</name>
        <dbReference type="ChEBI" id="CHEBI:62899"/>
    </ligand>
</feature>
<gene>
    <name evidence="10" type="primary">thiE</name>
    <name evidence="12" type="ORF">SAMN04488087_1362</name>
</gene>
<accession>A0A1M6TEB0</accession>
<keyword evidence="6 10" id="KW-0784">Thiamine biosynthesis</keyword>
<dbReference type="PANTHER" id="PTHR20857">
    <property type="entry name" value="THIAMINE-PHOSPHATE PYROPHOSPHORYLASE"/>
    <property type="match status" value="1"/>
</dbReference>
<comment type="pathway">
    <text evidence="2 10">Cofactor biosynthesis; thiamine diphosphate biosynthesis; thiamine phosphate from 4-amino-2-methyl-5-diphosphomethylpyrimidine and 4-methyl-5-(2-phosphoethyl)-thiazole: step 1/1.</text>
</comment>
<evidence type="ECO:0000313" key="12">
    <source>
        <dbReference type="EMBL" id="SHK55345.1"/>
    </source>
</evidence>
<dbReference type="SUPFAM" id="SSF51391">
    <property type="entry name" value="Thiamin phosphate synthase"/>
    <property type="match status" value="1"/>
</dbReference>
<reference evidence="13" key="1">
    <citation type="submission" date="2016-11" db="EMBL/GenBank/DDBJ databases">
        <authorList>
            <person name="Varghese N."/>
            <person name="Submissions S."/>
        </authorList>
    </citation>
    <scope>NUCLEOTIDE SEQUENCE [LARGE SCALE GENOMIC DNA]</scope>
    <source>
        <strain evidence="13">DSM 22212</strain>
    </source>
</reference>
<sequence length="218" mass="22848">MKPPLPRLLLIADRFTDPRRADVARRAVAAGVPWVQLRDHEVDAGTFARAAEALVPVLQAENPALLLSINTHLEVARRLGLGLHVGWRGPGVAEARQQLGPDALLGYSAHNPAAAQQAAMQGADYVLFSPVFAPISKPAVPAAGLAALAAVCQTVTIPVLALGGITPGRVPACLNQGAYGVAVVSAILEASDPERTVQQFLHSLSLQEQPQRNSHDAA</sequence>
<dbReference type="Pfam" id="PF02581">
    <property type="entry name" value="TMP-TENI"/>
    <property type="match status" value="1"/>
</dbReference>
<protein>
    <recommendedName>
        <fullName evidence="10">Thiamine-phosphate synthase</fullName>
        <shortName evidence="10">TP synthase</shortName>
        <shortName evidence="10">TPS</shortName>
        <ecNumber evidence="10">2.5.1.3</ecNumber>
    </recommendedName>
    <alternativeName>
        <fullName evidence="10">Thiamine-phosphate pyrophosphorylase</fullName>
        <shortName evidence="10">TMP pyrophosphorylase</shortName>
        <shortName evidence="10">TMP-PPase</shortName>
    </alternativeName>
</protein>
<evidence type="ECO:0000259" key="11">
    <source>
        <dbReference type="Pfam" id="PF02581"/>
    </source>
</evidence>
<keyword evidence="5" id="KW-0460">Magnesium</keyword>
<dbReference type="InterPro" id="IPR036206">
    <property type="entry name" value="ThiamineP_synth_sf"/>
</dbReference>
<evidence type="ECO:0000256" key="8">
    <source>
        <dbReference type="ARBA" id="ARBA00047851"/>
    </source>
</evidence>
<keyword evidence="3 10" id="KW-0808">Transferase</keyword>
<feature type="binding site" evidence="10">
    <location>
        <position position="70"/>
    </location>
    <ligand>
        <name>4-amino-2-methyl-5-(diphosphooxymethyl)pyrimidine</name>
        <dbReference type="ChEBI" id="CHEBI:57841"/>
    </ligand>
</feature>
<dbReference type="EMBL" id="FRAU01000004">
    <property type="protein sequence ID" value="SHK55345.1"/>
    <property type="molecule type" value="Genomic_DNA"/>
</dbReference>
<dbReference type="GO" id="GO:0005737">
    <property type="term" value="C:cytoplasm"/>
    <property type="evidence" value="ECO:0007669"/>
    <property type="project" value="TreeGrafter"/>
</dbReference>
<dbReference type="HAMAP" id="MF_00097">
    <property type="entry name" value="TMP_synthase"/>
    <property type="match status" value="1"/>
</dbReference>
<keyword evidence="4" id="KW-0479">Metal-binding</keyword>
<feature type="binding site" evidence="10">
    <location>
        <position position="137"/>
    </location>
    <ligand>
        <name>4-amino-2-methyl-5-(diphosphooxymethyl)pyrimidine</name>
        <dbReference type="ChEBI" id="CHEBI:57841"/>
    </ligand>
</feature>
<dbReference type="GO" id="GO:0009228">
    <property type="term" value="P:thiamine biosynthetic process"/>
    <property type="evidence" value="ECO:0007669"/>
    <property type="project" value="UniProtKB-KW"/>
</dbReference>
<dbReference type="CDD" id="cd00564">
    <property type="entry name" value="TMP_TenI"/>
    <property type="match status" value="1"/>
</dbReference>
<dbReference type="Gene3D" id="3.20.20.70">
    <property type="entry name" value="Aldolase class I"/>
    <property type="match status" value="1"/>
</dbReference>
<feature type="domain" description="Thiamine phosphate synthase/TenI" evidence="11">
    <location>
        <begin position="11"/>
        <end position="187"/>
    </location>
</feature>
<dbReference type="OrthoDB" id="194683at2"/>
<dbReference type="AlphaFoldDB" id="A0A1M6TEB0"/>
<evidence type="ECO:0000256" key="2">
    <source>
        <dbReference type="ARBA" id="ARBA00005165"/>
    </source>
</evidence>
<comment type="catalytic activity">
    <reaction evidence="7 10">
        <text>4-methyl-5-(2-phosphooxyethyl)-thiazole + 4-amino-2-methyl-5-(diphosphooxymethyl)pyrimidine + H(+) = thiamine phosphate + diphosphate</text>
        <dbReference type="Rhea" id="RHEA:22328"/>
        <dbReference type="ChEBI" id="CHEBI:15378"/>
        <dbReference type="ChEBI" id="CHEBI:33019"/>
        <dbReference type="ChEBI" id="CHEBI:37575"/>
        <dbReference type="ChEBI" id="CHEBI:57841"/>
        <dbReference type="ChEBI" id="CHEBI:58296"/>
        <dbReference type="EC" id="2.5.1.3"/>
    </reaction>
</comment>
<dbReference type="PANTHER" id="PTHR20857:SF15">
    <property type="entry name" value="THIAMINE-PHOSPHATE SYNTHASE"/>
    <property type="match status" value="1"/>
</dbReference>